<feature type="signal peptide" evidence="1">
    <location>
        <begin position="1"/>
        <end position="23"/>
    </location>
</feature>
<gene>
    <name evidence="2" type="ORF">PYV00_06940</name>
</gene>
<evidence type="ECO:0000313" key="3">
    <source>
        <dbReference type="Proteomes" id="UP001216253"/>
    </source>
</evidence>
<keyword evidence="1" id="KW-0732">Signal</keyword>
<feature type="chain" id="PRO_5047295181" evidence="1">
    <location>
        <begin position="24"/>
        <end position="168"/>
    </location>
</feature>
<reference evidence="2 3" key="1">
    <citation type="submission" date="2023-03" db="EMBL/GenBank/DDBJ databases">
        <title>NovoSphingobium album sp. nov. isolated from polycyclic aromatic hydrocarbons- and heavy-metal polluted soil.</title>
        <authorList>
            <person name="Liu Z."/>
            <person name="Wang K."/>
        </authorList>
    </citation>
    <scope>NUCLEOTIDE SEQUENCE [LARGE SCALE GENOMIC DNA]</scope>
    <source>
        <strain evidence="2 3">H3SJ31-1</strain>
    </source>
</reference>
<dbReference type="Proteomes" id="UP001216253">
    <property type="component" value="Unassembled WGS sequence"/>
</dbReference>
<sequence length="168" mass="18162">MRTRVRFLPIAMLAALFAAPAWAQQTQPAQQAQPDATIKRGGEIVTQPARDVGVARTKIPPVLEAAHEDPYGLAGLGRCRHLTQAITELNEVLGPDYTIGNEKKENRAGKLAEAGGKTVINAIIPFRGLVREVTGAAPAQRRLEAAIDAGFARRGFLRGVAYSRRCRL</sequence>
<protein>
    <submittedName>
        <fullName evidence="2">Uncharacterized protein</fullName>
    </submittedName>
</protein>
<dbReference type="EMBL" id="JARESE010000016">
    <property type="protein sequence ID" value="MDE8651456.1"/>
    <property type="molecule type" value="Genomic_DNA"/>
</dbReference>
<name>A0ABT5WN36_9SPHN</name>
<proteinExistence type="predicted"/>
<comment type="caution">
    <text evidence="2">The sequence shown here is derived from an EMBL/GenBank/DDBJ whole genome shotgun (WGS) entry which is preliminary data.</text>
</comment>
<accession>A0ABT5WN36</accession>
<evidence type="ECO:0000256" key="1">
    <source>
        <dbReference type="SAM" id="SignalP"/>
    </source>
</evidence>
<organism evidence="2 3">
    <name type="scientific">Novosphingobium album</name>
    <name type="common">ex Liu et al. 2023</name>
    <dbReference type="NCBI Taxonomy" id="3031130"/>
    <lineage>
        <taxon>Bacteria</taxon>
        <taxon>Pseudomonadati</taxon>
        <taxon>Pseudomonadota</taxon>
        <taxon>Alphaproteobacteria</taxon>
        <taxon>Sphingomonadales</taxon>
        <taxon>Sphingomonadaceae</taxon>
        <taxon>Novosphingobium</taxon>
    </lineage>
</organism>
<keyword evidence="3" id="KW-1185">Reference proteome</keyword>
<evidence type="ECO:0000313" key="2">
    <source>
        <dbReference type="EMBL" id="MDE8651456.1"/>
    </source>
</evidence>